<feature type="compositionally biased region" description="Polar residues" evidence="1">
    <location>
        <begin position="1"/>
        <end position="10"/>
    </location>
</feature>
<dbReference type="AlphaFoldDB" id="A0A0G4FGD2"/>
<sequence>MAANIRNRTLPNMEYPFERLPPAFSISDPLQSINNSPREQEEPRIDRMPFTDGTDTHPSSSSRKRQYIGEIADFPSRPVHNNIMGAASSGQTDRQLPNWFFRSPTFPFASDEEDERIEAAVQGASYLTGSCPPLPQNNGDDRQDVSRLSPLPFPPDSPGRFYSPFPFGSRPHSPMPHSPTVSGDKDTEELLEALNQDPHLEVLQGNGEDRLIDLSTDDSDMEGDTLVVTDITDSLDSHYESANKLEEFVDKFLKVGSVAKTREEVATNIFALMKEHREALGFKYEGSHKGEGASKSFNQLWFGGTLSSLEIAKEGRSVHPTLDPNCFCRGSVVQILDQGQPLWVVL</sequence>
<feature type="region of interest" description="Disordered" evidence="1">
    <location>
        <begin position="127"/>
        <end position="184"/>
    </location>
</feature>
<gene>
    <name evidence="2" type="ORF">Cvel_16820</name>
</gene>
<reference evidence="2" key="1">
    <citation type="submission" date="2014-11" db="EMBL/GenBank/DDBJ databases">
        <authorList>
            <person name="Otto D Thomas"/>
            <person name="Naeem Raeece"/>
        </authorList>
    </citation>
    <scope>NUCLEOTIDE SEQUENCE</scope>
</reference>
<organism evidence="2">
    <name type="scientific">Chromera velia CCMP2878</name>
    <dbReference type="NCBI Taxonomy" id="1169474"/>
    <lineage>
        <taxon>Eukaryota</taxon>
        <taxon>Sar</taxon>
        <taxon>Alveolata</taxon>
        <taxon>Colpodellida</taxon>
        <taxon>Chromeraceae</taxon>
        <taxon>Chromera</taxon>
    </lineage>
</organism>
<feature type="compositionally biased region" description="Basic and acidic residues" evidence="1">
    <location>
        <begin position="38"/>
        <end position="49"/>
    </location>
</feature>
<evidence type="ECO:0000313" key="2">
    <source>
        <dbReference type="EMBL" id="CEM12233.1"/>
    </source>
</evidence>
<name>A0A0G4FGD2_9ALVE</name>
<evidence type="ECO:0000256" key="1">
    <source>
        <dbReference type="SAM" id="MobiDB-lite"/>
    </source>
</evidence>
<feature type="compositionally biased region" description="Polar residues" evidence="1">
    <location>
        <begin position="28"/>
        <end position="37"/>
    </location>
</feature>
<dbReference type="EMBL" id="CDMZ01000345">
    <property type="protein sequence ID" value="CEM12233.1"/>
    <property type="molecule type" value="Genomic_DNA"/>
</dbReference>
<protein>
    <submittedName>
        <fullName evidence="2">Uncharacterized protein</fullName>
    </submittedName>
</protein>
<feature type="region of interest" description="Disordered" evidence="1">
    <location>
        <begin position="1"/>
        <end position="64"/>
    </location>
</feature>
<proteinExistence type="predicted"/>
<accession>A0A0G4FGD2</accession>
<dbReference type="VEuPathDB" id="CryptoDB:Cvel_16820"/>